<reference evidence="4" key="1">
    <citation type="submission" date="2024-02" db="UniProtKB">
        <authorList>
            <consortium name="WormBaseParasite"/>
        </authorList>
    </citation>
    <scope>IDENTIFICATION</scope>
</reference>
<feature type="region of interest" description="Disordered" evidence="1">
    <location>
        <begin position="224"/>
        <end position="244"/>
    </location>
</feature>
<evidence type="ECO:0000313" key="3">
    <source>
        <dbReference type="Proteomes" id="UP000887575"/>
    </source>
</evidence>
<feature type="compositionally biased region" description="Basic and acidic residues" evidence="1">
    <location>
        <begin position="295"/>
        <end position="312"/>
    </location>
</feature>
<dbReference type="InterPro" id="IPR000591">
    <property type="entry name" value="DEP_dom"/>
</dbReference>
<feature type="region of interest" description="Disordered" evidence="1">
    <location>
        <begin position="169"/>
        <end position="196"/>
    </location>
</feature>
<dbReference type="GO" id="GO:0035556">
    <property type="term" value="P:intracellular signal transduction"/>
    <property type="evidence" value="ECO:0007669"/>
    <property type="project" value="InterPro"/>
</dbReference>
<dbReference type="InterPro" id="IPR036388">
    <property type="entry name" value="WH-like_DNA-bd_sf"/>
</dbReference>
<dbReference type="Gene3D" id="1.10.10.10">
    <property type="entry name" value="Winged helix-like DNA-binding domain superfamily/Winged helix DNA-binding domain"/>
    <property type="match status" value="1"/>
</dbReference>
<dbReference type="AlphaFoldDB" id="A0AAF3EDS0"/>
<feature type="domain" description="DEP" evidence="2">
    <location>
        <begin position="64"/>
        <end position="144"/>
    </location>
</feature>
<sequence length="777" mass="89714">MSCTFEYETLQIPNLRRNMEDELVNYLSPEKQRFQHLPRSRKESPVLGNQFKATARWNAILKEFRETIPLRNHRHFIKNIEKSFLANEAVKVMEDILPKHCPEKTVTRTNCVALLQKYLDDGVLIAVKAASKFEDNSALYRLGENAAGMASGEELKQNEARTPKLIKRSISFSERPKIRTTSKSPTRGRQTSRPNLVNNQPVALTNYKRRESTWSEKIAISQRESNGTPICRPADEQTAQGDHVSKADMPKRTMVHRYRPSSFSHKFKDNKDSCESNNGIDVLFTSRQRAASESPNEKTRKREGERARPKTRDHSKAKIIWRDCLVNRLRRLMDVENLPFDLDLSPKNIQWNSIRIDKAGCSMPKLPGAEIFAENIVKKAVYLEEFPFTNSRSGSVITVYERHEIDVFYTLCDRLRQDSHPPIDDSFAHAILRIFEFFINKADRDEKIKRAELDFKAIELKMSQTFMEDGENVDPQRRFNHGNGDIPFVDATPLYRRINAESQYLSPNVNNLPGYMPKTTTSSGKSAPLCRISMNLDSSDNSEENEKTFLSCKTYASRSFGFNEIPKKYLRQMSESISLLLLSMNPDDRRRLHWLITTMNRVSANHCLTLAQDRQNKNVVLEHMSSLVVNTESENELISPSDALNIVRFLIENSKTIFFPPQTFVEEVQLTIQNRSFEASSNTKTPRKEAIYCDRLVYCDSTSSIDEDNTEMELLKMLDFVLSGDLSEEKKYKYLKRFETQYPSIFARKFGDERDVNVILGIAPRRSRSVIRRIFGK</sequence>
<dbReference type="SMART" id="SM00049">
    <property type="entry name" value="DEP"/>
    <property type="match status" value="1"/>
</dbReference>
<dbReference type="Pfam" id="PF00610">
    <property type="entry name" value="DEP"/>
    <property type="match status" value="1"/>
</dbReference>
<dbReference type="PANTHER" id="PTHR16206">
    <property type="entry name" value="DEP DOMAIN-CONTAINING"/>
    <property type="match status" value="1"/>
</dbReference>
<name>A0AAF3EDS0_9BILA</name>
<accession>A0AAF3EDS0</accession>
<protein>
    <recommendedName>
        <fullName evidence="2">DEP domain-containing protein</fullName>
    </recommendedName>
</protein>
<dbReference type="Proteomes" id="UP000887575">
    <property type="component" value="Unassembled WGS sequence"/>
</dbReference>
<dbReference type="SUPFAM" id="SSF46785">
    <property type="entry name" value="Winged helix' DNA-binding domain"/>
    <property type="match status" value="1"/>
</dbReference>
<feature type="compositionally biased region" description="Polar residues" evidence="1">
    <location>
        <begin position="284"/>
        <end position="294"/>
    </location>
</feature>
<keyword evidence="3" id="KW-1185">Reference proteome</keyword>
<organism evidence="3 4">
    <name type="scientific">Mesorhabditis belari</name>
    <dbReference type="NCBI Taxonomy" id="2138241"/>
    <lineage>
        <taxon>Eukaryota</taxon>
        <taxon>Metazoa</taxon>
        <taxon>Ecdysozoa</taxon>
        <taxon>Nematoda</taxon>
        <taxon>Chromadorea</taxon>
        <taxon>Rhabditida</taxon>
        <taxon>Rhabditina</taxon>
        <taxon>Rhabditomorpha</taxon>
        <taxon>Rhabditoidea</taxon>
        <taxon>Rhabditidae</taxon>
        <taxon>Mesorhabditinae</taxon>
        <taxon>Mesorhabditis</taxon>
    </lineage>
</organism>
<dbReference type="PANTHER" id="PTHR16206:SF4">
    <property type="entry name" value="PROTEIN LET-99"/>
    <property type="match status" value="1"/>
</dbReference>
<evidence type="ECO:0000256" key="1">
    <source>
        <dbReference type="SAM" id="MobiDB-lite"/>
    </source>
</evidence>
<dbReference type="WBParaSite" id="MBELARI_LOCUS12119">
    <property type="protein sequence ID" value="MBELARI_LOCUS12119"/>
    <property type="gene ID" value="MBELARI_LOCUS12119"/>
</dbReference>
<feature type="compositionally biased region" description="Polar residues" evidence="1">
    <location>
        <begin position="179"/>
        <end position="196"/>
    </location>
</feature>
<evidence type="ECO:0000313" key="4">
    <source>
        <dbReference type="WBParaSite" id="MBELARI_LOCUS12119"/>
    </source>
</evidence>
<feature type="region of interest" description="Disordered" evidence="1">
    <location>
        <begin position="284"/>
        <end position="312"/>
    </location>
</feature>
<dbReference type="InterPro" id="IPR036390">
    <property type="entry name" value="WH_DNA-bd_sf"/>
</dbReference>
<proteinExistence type="predicted"/>
<evidence type="ECO:0000259" key="2">
    <source>
        <dbReference type="SMART" id="SM00049"/>
    </source>
</evidence>